<keyword evidence="6 9" id="KW-0472">Membrane</keyword>
<dbReference type="InterPro" id="IPR005828">
    <property type="entry name" value="MFS_sugar_transport-like"/>
</dbReference>
<evidence type="ECO:0000313" key="11">
    <source>
        <dbReference type="EMBL" id="ORY25074.1"/>
    </source>
</evidence>
<keyword evidence="12" id="KW-1185">Reference proteome</keyword>
<evidence type="ECO:0000256" key="1">
    <source>
        <dbReference type="ARBA" id="ARBA00004141"/>
    </source>
</evidence>
<dbReference type="PANTHER" id="PTHR48022:SF77">
    <property type="entry name" value="MAJOR FACILITATOR SUPERFAMILY (MFS) PROFILE DOMAIN-CONTAINING PROTEIN"/>
    <property type="match status" value="1"/>
</dbReference>
<dbReference type="SUPFAM" id="SSF103473">
    <property type="entry name" value="MFS general substrate transporter"/>
    <property type="match status" value="1"/>
</dbReference>
<comment type="caution">
    <text evidence="11">The sequence shown here is derived from an EMBL/GenBank/DDBJ whole genome shotgun (WGS) entry which is preliminary data.</text>
</comment>
<sequence length="531" mass="58470">MGFRDNWAQATPYLCFCVFTFACGDLIFGIDTSSFGSLQALPSWLNTFGTLQDGKLVLTTYQKAICNSVVFIGRLVGTTTFEPVVERIGFKKLILIIACLQIIAIIVELTARKWQVFTIGRVLAYMAVGYIENTVPTYSSEVAPPALRGFCSGLLTPVITLSSVWGAGMCQAYAKETRKIGWMVPVGVQMIPATMILFLVPFTVESPRWLLARGHREQAIKNLKRLRPKKDVQAGLCEAEIEALENAIEYDKSINTGRWVDLFRGTYLRRTVFCGLLFWFYQTTGNSFYNAYGPSFFVSVGLGTKSFTYATIVQLVGAIGSFIAIMITDITGRRPLIITGAALLILWNCLIAGLGSSSVRTTTSNNMVVASFILMLFSTKISWATHCFLVGSELGGTRMRRKIIMVGTSVDVFSSWLVSFTTPYIMNKPYGGIGGKIGYVFGGMAAISLVFAILFVPELKGRGLEEVDELFERRHWGWEYSSIKTSGYGAAIAQLENGKEVNAKDIALGLHKDDYADGKGEIEHVEGGGRR</sequence>
<dbReference type="InterPro" id="IPR050360">
    <property type="entry name" value="MFS_Sugar_Transporters"/>
</dbReference>
<keyword evidence="5 9" id="KW-1133">Transmembrane helix</keyword>
<dbReference type="InterPro" id="IPR036259">
    <property type="entry name" value="MFS_trans_sf"/>
</dbReference>
<dbReference type="Pfam" id="PF00083">
    <property type="entry name" value="Sugar_tr"/>
    <property type="match status" value="1"/>
</dbReference>
<feature type="transmembrane region" description="Helical" evidence="9">
    <location>
        <begin position="403"/>
        <end position="425"/>
    </location>
</feature>
<protein>
    <submittedName>
        <fullName evidence="11">General substrate transporter</fullName>
    </submittedName>
</protein>
<evidence type="ECO:0000256" key="8">
    <source>
        <dbReference type="RuleBase" id="RU003346"/>
    </source>
</evidence>
<feature type="transmembrane region" description="Helical" evidence="9">
    <location>
        <begin position="12"/>
        <end position="30"/>
    </location>
</feature>
<feature type="transmembrane region" description="Helical" evidence="9">
    <location>
        <begin position="367"/>
        <end position="391"/>
    </location>
</feature>
<evidence type="ECO:0000256" key="5">
    <source>
        <dbReference type="ARBA" id="ARBA00022989"/>
    </source>
</evidence>
<dbReference type="PANTHER" id="PTHR48022">
    <property type="entry name" value="PLASTIDIC GLUCOSE TRANSPORTER 4"/>
    <property type="match status" value="1"/>
</dbReference>
<dbReference type="InterPro" id="IPR003663">
    <property type="entry name" value="Sugar/inositol_transpt"/>
</dbReference>
<keyword evidence="3 8" id="KW-0813">Transport</keyword>
<dbReference type="EMBL" id="MCFC01000061">
    <property type="protein sequence ID" value="ORY25074.1"/>
    <property type="molecule type" value="Genomic_DNA"/>
</dbReference>
<dbReference type="Proteomes" id="UP000193986">
    <property type="component" value="Unassembled WGS sequence"/>
</dbReference>
<dbReference type="GO" id="GO:0005351">
    <property type="term" value="F:carbohydrate:proton symporter activity"/>
    <property type="evidence" value="ECO:0007669"/>
    <property type="project" value="TreeGrafter"/>
</dbReference>
<comment type="similarity">
    <text evidence="2 8">Belongs to the major facilitator superfamily. Sugar transporter (TC 2.A.1.1) family.</text>
</comment>
<dbReference type="NCBIfam" id="TIGR00879">
    <property type="entry name" value="SP"/>
    <property type="match status" value="1"/>
</dbReference>
<dbReference type="PROSITE" id="PS50850">
    <property type="entry name" value="MFS"/>
    <property type="match status" value="1"/>
</dbReference>
<gene>
    <name evidence="11" type="ORF">BCR39DRAFT_485826</name>
</gene>
<evidence type="ECO:0000259" key="10">
    <source>
        <dbReference type="PROSITE" id="PS50850"/>
    </source>
</evidence>
<dbReference type="AlphaFoldDB" id="A0A1Y2ARI5"/>
<feature type="transmembrane region" description="Helical" evidence="9">
    <location>
        <begin position="154"/>
        <end position="174"/>
    </location>
</feature>
<feature type="transmembrane region" description="Helical" evidence="9">
    <location>
        <begin position="335"/>
        <end position="355"/>
    </location>
</feature>
<feature type="transmembrane region" description="Helical" evidence="9">
    <location>
        <begin position="93"/>
        <end position="111"/>
    </location>
</feature>
<dbReference type="InterPro" id="IPR020846">
    <property type="entry name" value="MFS_dom"/>
</dbReference>
<evidence type="ECO:0000256" key="3">
    <source>
        <dbReference type="ARBA" id="ARBA00022448"/>
    </source>
</evidence>
<dbReference type="PROSITE" id="PS51257">
    <property type="entry name" value="PROKAR_LIPOPROTEIN"/>
    <property type="match status" value="1"/>
</dbReference>
<comment type="catalytic activity">
    <reaction evidence="7">
        <text>myo-inositol(out) + H(+)(out) = myo-inositol(in) + H(+)(in)</text>
        <dbReference type="Rhea" id="RHEA:60364"/>
        <dbReference type="ChEBI" id="CHEBI:15378"/>
        <dbReference type="ChEBI" id="CHEBI:17268"/>
    </reaction>
</comment>
<accession>A0A1Y2ARI5</accession>
<evidence type="ECO:0000256" key="4">
    <source>
        <dbReference type="ARBA" id="ARBA00022692"/>
    </source>
</evidence>
<dbReference type="InParanoid" id="A0A1Y2ARI5"/>
<evidence type="ECO:0000313" key="12">
    <source>
        <dbReference type="Proteomes" id="UP000193986"/>
    </source>
</evidence>
<evidence type="ECO:0000256" key="7">
    <source>
        <dbReference type="ARBA" id="ARBA00049119"/>
    </source>
</evidence>
<feature type="transmembrane region" description="Helical" evidence="9">
    <location>
        <begin position="309"/>
        <end position="328"/>
    </location>
</feature>
<feature type="transmembrane region" description="Helical" evidence="9">
    <location>
        <begin position="180"/>
        <end position="204"/>
    </location>
</feature>
<dbReference type="STRING" id="71784.A0A1Y2ARI5"/>
<evidence type="ECO:0000256" key="6">
    <source>
        <dbReference type="ARBA" id="ARBA00023136"/>
    </source>
</evidence>
<feature type="domain" description="Major facilitator superfamily (MFS) profile" evidence="10">
    <location>
        <begin position="17"/>
        <end position="460"/>
    </location>
</feature>
<dbReference type="Gene3D" id="1.20.1250.20">
    <property type="entry name" value="MFS general substrate transporter like domains"/>
    <property type="match status" value="1"/>
</dbReference>
<keyword evidence="4 9" id="KW-0812">Transmembrane</keyword>
<dbReference type="OrthoDB" id="6612291at2759"/>
<evidence type="ECO:0000256" key="2">
    <source>
        <dbReference type="ARBA" id="ARBA00010992"/>
    </source>
</evidence>
<name>A0A1Y2ARI5_9TREE</name>
<evidence type="ECO:0000256" key="9">
    <source>
        <dbReference type="SAM" id="Phobius"/>
    </source>
</evidence>
<reference evidence="11 12" key="1">
    <citation type="submission" date="2016-07" db="EMBL/GenBank/DDBJ databases">
        <title>Pervasive Adenine N6-methylation of Active Genes in Fungi.</title>
        <authorList>
            <consortium name="DOE Joint Genome Institute"/>
            <person name="Mondo S.J."/>
            <person name="Dannebaum R.O."/>
            <person name="Kuo R.C."/>
            <person name="Labutti K."/>
            <person name="Haridas S."/>
            <person name="Kuo A."/>
            <person name="Salamov A."/>
            <person name="Ahrendt S.R."/>
            <person name="Lipzen A."/>
            <person name="Sullivan W."/>
            <person name="Andreopoulos W.B."/>
            <person name="Clum A."/>
            <person name="Lindquist E."/>
            <person name="Daum C."/>
            <person name="Ramamoorthy G.K."/>
            <person name="Gryganskyi A."/>
            <person name="Culley D."/>
            <person name="Magnuson J.K."/>
            <person name="James T.Y."/>
            <person name="O'Malley M.A."/>
            <person name="Stajich J.E."/>
            <person name="Spatafora J.W."/>
            <person name="Visel A."/>
            <person name="Grigoriev I.V."/>
        </authorList>
    </citation>
    <scope>NUCLEOTIDE SEQUENCE [LARGE SCALE GENOMIC DNA]</scope>
    <source>
        <strain evidence="11 12">68-887.2</strain>
    </source>
</reference>
<proteinExistence type="inferred from homology"/>
<dbReference type="GO" id="GO:0016020">
    <property type="term" value="C:membrane"/>
    <property type="evidence" value="ECO:0007669"/>
    <property type="project" value="UniProtKB-SubCell"/>
</dbReference>
<feature type="transmembrane region" description="Helical" evidence="9">
    <location>
        <begin position="437"/>
        <end position="456"/>
    </location>
</feature>
<organism evidence="11 12">
    <name type="scientific">Naematelia encephala</name>
    <dbReference type="NCBI Taxonomy" id="71784"/>
    <lineage>
        <taxon>Eukaryota</taxon>
        <taxon>Fungi</taxon>
        <taxon>Dikarya</taxon>
        <taxon>Basidiomycota</taxon>
        <taxon>Agaricomycotina</taxon>
        <taxon>Tremellomycetes</taxon>
        <taxon>Tremellales</taxon>
        <taxon>Naemateliaceae</taxon>
        <taxon>Naematelia</taxon>
    </lineage>
</organism>
<comment type="subcellular location">
    <subcellularLocation>
        <location evidence="1">Membrane</location>
        <topology evidence="1">Multi-pass membrane protein</topology>
    </subcellularLocation>
</comment>